<proteinExistence type="predicted"/>
<protein>
    <submittedName>
        <fullName evidence="1">Uncharacterized protein</fullName>
    </submittedName>
</protein>
<dbReference type="VEuPathDB" id="VectorBase:GPAI020625"/>
<reference evidence="1" key="2">
    <citation type="submission" date="2020-05" db="UniProtKB">
        <authorList>
            <consortium name="EnsemblMetazoa"/>
        </authorList>
    </citation>
    <scope>IDENTIFICATION</scope>
    <source>
        <strain evidence="1">IAEA</strain>
    </source>
</reference>
<evidence type="ECO:0000313" key="1">
    <source>
        <dbReference type="EnsemblMetazoa" id="GPAI020625-PA"/>
    </source>
</evidence>
<keyword evidence="2" id="KW-1185">Reference proteome</keyword>
<name>A0A1A9ZP36_GLOPL</name>
<accession>A0A1A9ZP36</accession>
<sequence length="81" mass="9368">MVPPILHILYANITAIDIFISVNVQKKCSDQHNQLAALKTSQTDNSVFPSYATYSLRIKKCELYENKHQKCELCEHKNKKM</sequence>
<dbReference type="Proteomes" id="UP000092445">
    <property type="component" value="Unassembled WGS sequence"/>
</dbReference>
<dbReference type="EnsemblMetazoa" id="GPAI020625-RA">
    <property type="protein sequence ID" value="GPAI020625-PA"/>
    <property type="gene ID" value="GPAI020625"/>
</dbReference>
<evidence type="ECO:0000313" key="2">
    <source>
        <dbReference type="Proteomes" id="UP000092445"/>
    </source>
</evidence>
<dbReference type="AlphaFoldDB" id="A0A1A9ZP36"/>
<reference evidence="2" key="1">
    <citation type="submission" date="2014-03" db="EMBL/GenBank/DDBJ databases">
        <authorList>
            <person name="Aksoy S."/>
            <person name="Warren W."/>
            <person name="Wilson R.K."/>
        </authorList>
    </citation>
    <scope>NUCLEOTIDE SEQUENCE [LARGE SCALE GENOMIC DNA]</scope>
    <source>
        <strain evidence="2">IAEA</strain>
    </source>
</reference>
<organism evidence="1 2">
    <name type="scientific">Glossina pallidipes</name>
    <name type="common">Tsetse fly</name>
    <dbReference type="NCBI Taxonomy" id="7398"/>
    <lineage>
        <taxon>Eukaryota</taxon>
        <taxon>Metazoa</taxon>
        <taxon>Ecdysozoa</taxon>
        <taxon>Arthropoda</taxon>
        <taxon>Hexapoda</taxon>
        <taxon>Insecta</taxon>
        <taxon>Pterygota</taxon>
        <taxon>Neoptera</taxon>
        <taxon>Endopterygota</taxon>
        <taxon>Diptera</taxon>
        <taxon>Brachycera</taxon>
        <taxon>Muscomorpha</taxon>
        <taxon>Hippoboscoidea</taxon>
        <taxon>Glossinidae</taxon>
        <taxon>Glossina</taxon>
    </lineage>
</organism>